<dbReference type="Proteomes" id="UP001286313">
    <property type="component" value="Unassembled WGS sequence"/>
</dbReference>
<evidence type="ECO:0000313" key="1">
    <source>
        <dbReference type="EMBL" id="KAK3861620.1"/>
    </source>
</evidence>
<name>A0AAE1EUK8_PETCI</name>
<protein>
    <submittedName>
        <fullName evidence="1">Uncharacterized protein</fullName>
    </submittedName>
</protein>
<reference evidence="1" key="1">
    <citation type="submission" date="2023-10" db="EMBL/GenBank/DDBJ databases">
        <title>Genome assemblies of two species of porcelain crab, Petrolisthes cinctipes and Petrolisthes manimaculis (Anomura: Porcellanidae).</title>
        <authorList>
            <person name="Angst P."/>
        </authorList>
    </citation>
    <scope>NUCLEOTIDE SEQUENCE</scope>
    <source>
        <strain evidence="1">PB745_01</strain>
        <tissue evidence="1">Gill</tissue>
    </source>
</reference>
<gene>
    <name evidence="1" type="ORF">Pcinc_032438</name>
</gene>
<evidence type="ECO:0000313" key="2">
    <source>
        <dbReference type="Proteomes" id="UP001286313"/>
    </source>
</evidence>
<organism evidence="1 2">
    <name type="scientific">Petrolisthes cinctipes</name>
    <name type="common">Flat porcelain crab</name>
    <dbReference type="NCBI Taxonomy" id="88211"/>
    <lineage>
        <taxon>Eukaryota</taxon>
        <taxon>Metazoa</taxon>
        <taxon>Ecdysozoa</taxon>
        <taxon>Arthropoda</taxon>
        <taxon>Crustacea</taxon>
        <taxon>Multicrustacea</taxon>
        <taxon>Malacostraca</taxon>
        <taxon>Eumalacostraca</taxon>
        <taxon>Eucarida</taxon>
        <taxon>Decapoda</taxon>
        <taxon>Pleocyemata</taxon>
        <taxon>Anomura</taxon>
        <taxon>Galatheoidea</taxon>
        <taxon>Porcellanidae</taxon>
        <taxon>Petrolisthes</taxon>
    </lineage>
</organism>
<sequence>MGTALIISMPCALEQSSIWQEGGAATRGIHLQHTEGLEAGRACDCSQGYLTPPEWRGLILEWRELIAPYHCDQRWSGLAPKGRVGRRTFYIVLIIIPLTVC</sequence>
<dbReference type="EMBL" id="JAWQEG010004457">
    <property type="protein sequence ID" value="KAK3861620.1"/>
    <property type="molecule type" value="Genomic_DNA"/>
</dbReference>
<dbReference type="AlphaFoldDB" id="A0AAE1EUK8"/>
<accession>A0AAE1EUK8</accession>
<comment type="caution">
    <text evidence="1">The sequence shown here is derived from an EMBL/GenBank/DDBJ whole genome shotgun (WGS) entry which is preliminary data.</text>
</comment>
<proteinExistence type="predicted"/>
<keyword evidence="2" id="KW-1185">Reference proteome</keyword>